<evidence type="ECO:0000256" key="10">
    <source>
        <dbReference type="ARBA" id="ARBA00022918"/>
    </source>
</evidence>
<keyword evidence="8" id="KW-0694">RNA-binding</keyword>
<dbReference type="PROSITE" id="PS50994">
    <property type="entry name" value="INTEGRASE"/>
    <property type="match status" value="1"/>
</dbReference>
<dbReference type="InterPro" id="IPR036397">
    <property type="entry name" value="RNaseH_sf"/>
</dbReference>
<evidence type="ECO:0000256" key="12">
    <source>
        <dbReference type="ARBA" id="ARBA00023172"/>
    </source>
</evidence>
<keyword evidence="13" id="KW-0511">Multifunctional enzyme</keyword>
<evidence type="ECO:0000313" key="18">
    <source>
        <dbReference type="Proteomes" id="UP000765509"/>
    </source>
</evidence>
<evidence type="ECO:0000256" key="14">
    <source>
        <dbReference type="ARBA" id="ARBA00048173"/>
    </source>
</evidence>
<evidence type="ECO:0000256" key="7">
    <source>
        <dbReference type="ARBA" id="ARBA00022842"/>
    </source>
</evidence>
<dbReference type="Pfam" id="PF25597">
    <property type="entry name" value="SH3_retrovirus"/>
    <property type="match status" value="1"/>
</dbReference>
<evidence type="ECO:0000256" key="5">
    <source>
        <dbReference type="ARBA" id="ARBA00022759"/>
    </source>
</evidence>
<dbReference type="EMBL" id="AVOT02039312">
    <property type="protein sequence ID" value="MBW0534333.1"/>
    <property type="molecule type" value="Genomic_DNA"/>
</dbReference>
<accession>A0A9Q3F678</accession>
<dbReference type="GO" id="GO:0004519">
    <property type="term" value="F:endonuclease activity"/>
    <property type="evidence" value="ECO:0007669"/>
    <property type="project" value="UniProtKB-KW"/>
</dbReference>
<keyword evidence="2" id="KW-0548">Nucleotidyltransferase</keyword>
<name>A0A9Q3F678_9BASI</name>
<protein>
    <recommendedName>
        <fullName evidence="16">Integrase catalytic domain-containing protein</fullName>
    </recommendedName>
</protein>
<dbReference type="InterPro" id="IPR039537">
    <property type="entry name" value="Retrotran_Ty1/copia-like"/>
</dbReference>
<keyword evidence="6" id="KW-0378">Hydrolase</keyword>
<keyword evidence="5" id="KW-0255">Endonuclease</keyword>
<evidence type="ECO:0000256" key="8">
    <source>
        <dbReference type="ARBA" id="ARBA00022884"/>
    </source>
</evidence>
<feature type="domain" description="Integrase catalytic" evidence="16">
    <location>
        <begin position="1"/>
        <end position="157"/>
    </location>
</feature>
<proteinExistence type="predicted"/>
<dbReference type="GO" id="GO:0016787">
    <property type="term" value="F:hydrolase activity"/>
    <property type="evidence" value="ECO:0007669"/>
    <property type="project" value="UniProtKB-KW"/>
</dbReference>
<dbReference type="GO" id="GO:0046872">
    <property type="term" value="F:metal ion binding"/>
    <property type="evidence" value="ECO:0007669"/>
    <property type="project" value="UniProtKB-KW"/>
</dbReference>
<evidence type="ECO:0000256" key="1">
    <source>
        <dbReference type="ARBA" id="ARBA00022578"/>
    </source>
</evidence>
<comment type="caution">
    <text evidence="17">The sequence shown here is derived from an EMBL/GenBank/DDBJ whole genome shotgun (WGS) entry which is preliminary data.</text>
</comment>
<keyword evidence="11" id="KW-0808">Transferase</keyword>
<evidence type="ECO:0000256" key="2">
    <source>
        <dbReference type="ARBA" id="ARBA00022695"/>
    </source>
</evidence>
<keyword evidence="4" id="KW-0479">Metal-binding</keyword>
<keyword evidence="1" id="KW-0815">Transposition</keyword>
<dbReference type="GO" id="GO:0003723">
    <property type="term" value="F:RNA binding"/>
    <property type="evidence" value="ECO:0007669"/>
    <property type="project" value="UniProtKB-KW"/>
</dbReference>
<dbReference type="InterPro" id="IPR001584">
    <property type="entry name" value="Integrase_cat-core"/>
</dbReference>
<evidence type="ECO:0000256" key="3">
    <source>
        <dbReference type="ARBA" id="ARBA00022722"/>
    </source>
</evidence>
<dbReference type="Proteomes" id="UP000765509">
    <property type="component" value="Unassembled WGS sequence"/>
</dbReference>
<dbReference type="InterPro" id="IPR057670">
    <property type="entry name" value="SH3_retrovirus"/>
</dbReference>
<evidence type="ECO:0000256" key="4">
    <source>
        <dbReference type="ARBA" id="ARBA00022723"/>
    </source>
</evidence>
<sequence>MDMMGPFKQANVNAGRWVITIQDIASMYGKCHIIATKGDAVAESQGAILRWEIKTGRRLKTLRTDGGGEFRSKGMNHWCTVRGITHEQSLPMNHEQNGCAEQFNRSIADMGCTILQSSNLANTFWGYAFMWAAYTMNNLPNKRTGNMTPTEVLFNKNPHLEKMQIFGEKAYIHIPKEHCGKLVDCTYIGHVVMYLQRAKGWLFYIPKTNKLIPSSWAEFLESKEVTKILCRDPPENKLKMDLPFILNTMELGNFEKENIFTSQEQTAEGIMAPKNVIPKTYKEAMNGTEKEEWASAIEEELKNMGQMDVFEVTEVKGNEHLINGGWVFSKKIDNMMGRIQYKARYVTWGNKQWQNEEYKETFAPTATFSALRLLLTWAAKHKWLVHSFDFTAAYLNAPIDMNVWIRPPDSLTIPKGMGCRLKKALYGTKQAGRCWWEHLSSKLKELGFRKNAYDASVYFNIRNGTVTWIHVDDGIVIAQDEGALNALKDGLDKSFTIKWKPGVTNIIGVEVKQENEGFALTQKKLIDNVIAANWNGKKLNATPLPDKCDVSTTPPNGTIIEQKLFLSIIGSLSYVANGTHPDISFAVNLLAQHAQAPASHHWAMLQHLLGYLQNTRDQCLKLFPNDKDIIVASDA</sequence>
<dbReference type="SUPFAM" id="SSF56672">
    <property type="entry name" value="DNA/RNA polymerases"/>
    <property type="match status" value="1"/>
</dbReference>
<dbReference type="GO" id="GO:0032196">
    <property type="term" value="P:transposition"/>
    <property type="evidence" value="ECO:0007669"/>
    <property type="project" value="UniProtKB-KW"/>
</dbReference>
<comment type="catalytic activity">
    <reaction evidence="14">
        <text>DNA(n) + a 2'-deoxyribonucleoside 5'-triphosphate = DNA(n+1) + diphosphate</text>
        <dbReference type="Rhea" id="RHEA:22508"/>
        <dbReference type="Rhea" id="RHEA-COMP:17339"/>
        <dbReference type="Rhea" id="RHEA-COMP:17340"/>
        <dbReference type="ChEBI" id="CHEBI:33019"/>
        <dbReference type="ChEBI" id="CHEBI:61560"/>
        <dbReference type="ChEBI" id="CHEBI:173112"/>
        <dbReference type="EC" id="2.7.7.49"/>
    </reaction>
</comment>
<evidence type="ECO:0000259" key="16">
    <source>
        <dbReference type="PROSITE" id="PS50994"/>
    </source>
</evidence>
<feature type="non-terminal residue" evidence="17">
    <location>
        <position position="635"/>
    </location>
</feature>
<keyword evidence="11" id="KW-0239">DNA-directed DNA polymerase</keyword>
<evidence type="ECO:0000256" key="11">
    <source>
        <dbReference type="ARBA" id="ARBA00022932"/>
    </source>
</evidence>
<keyword evidence="18" id="KW-1185">Reference proteome</keyword>
<dbReference type="OrthoDB" id="413361at2759"/>
<dbReference type="InterPro" id="IPR043502">
    <property type="entry name" value="DNA/RNA_pol_sf"/>
</dbReference>
<dbReference type="PANTHER" id="PTHR42648:SF11">
    <property type="entry name" value="TRANSPOSON TY4-P GAG-POL POLYPROTEIN"/>
    <property type="match status" value="1"/>
</dbReference>
<dbReference type="GO" id="GO:0015074">
    <property type="term" value="P:DNA integration"/>
    <property type="evidence" value="ECO:0007669"/>
    <property type="project" value="UniProtKB-KW"/>
</dbReference>
<keyword evidence="9" id="KW-0229">DNA integration</keyword>
<evidence type="ECO:0000256" key="15">
    <source>
        <dbReference type="ARBA" id="ARBA00049244"/>
    </source>
</evidence>
<dbReference type="GO" id="GO:0005634">
    <property type="term" value="C:nucleus"/>
    <property type="evidence" value="ECO:0007669"/>
    <property type="project" value="UniProtKB-ARBA"/>
</dbReference>
<dbReference type="InterPro" id="IPR013103">
    <property type="entry name" value="RVT_2"/>
</dbReference>
<dbReference type="AlphaFoldDB" id="A0A9Q3F678"/>
<gene>
    <name evidence="17" type="ORF">O181_074048</name>
</gene>
<comment type="catalytic activity">
    <reaction evidence="15">
        <text>DNA(n) + a 2'-deoxyribonucleoside 5'-triphosphate = DNA(n+1) + diphosphate</text>
        <dbReference type="Rhea" id="RHEA:22508"/>
        <dbReference type="Rhea" id="RHEA-COMP:17339"/>
        <dbReference type="Rhea" id="RHEA-COMP:17340"/>
        <dbReference type="ChEBI" id="CHEBI:33019"/>
        <dbReference type="ChEBI" id="CHEBI:61560"/>
        <dbReference type="ChEBI" id="CHEBI:173112"/>
        <dbReference type="EC" id="2.7.7.7"/>
    </reaction>
</comment>
<keyword evidence="3" id="KW-0540">Nuclease</keyword>
<dbReference type="GO" id="GO:0003887">
    <property type="term" value="F:DNA-directed DNA polymerase activity"/>
    <property type="evidence" value="ECO:0007669"/>
    <property type="project" value="UniProtKB-KW"/>
</dbReference>
<keyword evidence="10" id="KW-0695">RNA-directed DNA polymerase</keyword>
<dbReference type="GO" id="GO:0003964">
    <property type="term" value="F:RNA-directed DNA polymerase activity"/>
    <property type="evidence" value="ECO:0007669"/>
    <property type="project" value="UniProtKB-KW"/>
</dbReference>
<dbReference type="SUPFAM" id="SSF53098">
    <property type="entry name" value="Ribonuclease H-like"/>
    <property type="match status" value="1"/>
</dbReference>
<evidence type="ECO:0000256" key="13">
    <source>
        <dbReference type="ARBA" id="ARBA00023268"/>
    </source>
</evidence>
<evidence type="ECO:0000256" key="6">
    <source>
        <dbReference type="ARBA" id="ARBA00022801"/>
    </source>
</evidence>
<dbReference type="Pfam" id="PF07727">
    <property type="entry name" value="RVT_2"/>
    <property type="match status" value="1"/>
</dbReference>
<dbReference type="Gene3D" id="3.30.420.10">
    <property type="entry name" value="Ribonuclease H-like superfamily/Ribonuclease H"/>
    <property type="match status" value="1"/>
</dbReference>
<dbReference type="PANTHER" id="PTHR42648">
    <property type="entry name" value="TRANSPOSASE, PUTATIVE-RELATED"/>
    <property type="match status" value="1"/>
</dbReference>
<reference evidence="17" key="1">
    <citation type="submission" date="2021-03" db="EMBL/GenBank/DDBJ databases">
        <title>Draft genome sequence of rust myrtle Austropuccinia psidii MF-1, a brazilian biotype.</title>
        <authorList>
            <person name="Quecine M.C."/>
            <person name="Pachon D.M.R."/>
            <person name="Bonatelli M.L."/>
            <person name="Correr F.H."/>
            <person name="Franceschini L.M."/>
            <person name="Leite T.F."/>
            <person name="Margarido G.R.A."/>
            <person name="Almeida C.A."/>
            <person name="Ferrarezi J.A."/>
            <person name="Labate C.A."/>
        </authorList>
    </citation>
    <scope>NUCLEOTIDE SEQUENCE</scope>
    <source>
        <strain evidence="17">MF-1</strain>
    </source>
</reference>
<keyword evidence="12" id="KW-0233">DNA recombination</keyword>
<evidence type="ECO:0000313" key="17">
    <source>
        <dbReference type="EMBL" id="MBW0534333.1"/>
    </source>
</evidence>
<organism evidence="17 18">
    <name type="scientific">Austropuccinia psidii MF-1</name>
    <dbReference type="NCBI Taxonomy" id="1389203"/>
    <lineage>
        <taxon>Eukaryota</taxon>
        <taxon>Fungi</taxon>
        <taxon>Dikarya</taxon>
        <taxon>Basidiomycota</taxon>
        <taxon>Pucciniomycotina</taxon>
        <taxon>Pucciniomycetes</taxon>
        <taxon>Pucciniales</taxon>
        <taxon>Sphaerophragmiaceae</taxon>
        <taxon>Austropuccinia</taxon>
    </lineage>
</organism>
<evidence type="ECO:0000256" key="9">
    <source>
        <dbReference type="ARBA" id="ARBA00022908"/>
    </source>
</evidence>
<dbReference type="GO" id="GO:0006310">
    <property type="term" value="P:DNA recombination"/>
    <property type="evidence" value="ECO:0007669"/>
    <property type="project" value="UniProtKB-KW"/>
</dbReference>
<keyword evidence="7" id="KW-0460">Magnesium</keyword>
<dbReference type="InterPro" id="IPR012337">
    <property type="entry name" value="RNaseH-like_sf"/>
</dbReference>